<feature type="compositionally biased region" description="Polar residues" evidence="1">
    <location>
        <begin position="20"/>
        <end position="46"/>
    </location>
</feature>
<reference evidence="2 3" key="1">
    <citation type="journal article" date="2014" name="Genome Biol.">
        <title>Transcriptome and methylome profiling reveals relics of genome dominance in the mesopolyploid Brassica oleracea.</title>
        <authorList>
            <person name="Parkin I.A."/>
            <person name="Koh C."/>
            <person name="Tang H."/>
            <person name="Robinson S.J."/>
            <person name="Kagale S."/>
            <person name="Clarke W.E."/>
            <person name="Town C.D."/>
            <person name="Nixon J."/>
            <person name="Krishnakumar V."/>
            <person name="Bidwell S.L."/>
            <person name="Denoeud F."/>
            <person name="Belcram H."/>
            <person name="Links M.G."/>
            <person name="Just J."/>
            <person name="Clarke C."/>
            <person name="Bender T."/>
            <person name="Huebert T."/>
            <person name="Mason A.S."/>
            <person name="Pires J.C."/>
            <person name="Barker G."/>
            <person name="Moore J."/>
            <person name="Walley P.G."/>
            <person name="Manoli S."/>
            <person name="Batley J."/>
            <person name="Edwards D."/>
            <person name="Nelson M.N."/>
            <person name="Wang X."/>
            <person name="Paterson A.H."/>
            <person name="King G."/>
            <person name="Bancroft I."/>
            <person name="Chalhoub B."/>
            <person name="Sharpe A.G."/>
        </authorList>
    </citation>
    <scope>NUCLEOTIDE SEQUENCE</scope>
    <source>
        <strain evidence="2 3">cv. TO1000</strain>
    </source>
</reference>
<dbReference type="Gramene" id="Bo3g111140.1">
    <property type="protein sequence ID" value="Bo3g111140.1"/>
    <property type="gene ID" value="Bo3g111140"/>
</dbReference>
<accession>A0A0D3BG80</accession>
<dbReference type="Proteomes" id="UP000032141">
    <property type="component" value="Chromosome C3"/>
</dbReference>
<reference evidence="2" key="2">
    <citation type="submission" date="2015-03" db="UniProtKB">
        <authorList>
            <consortium name="EnsemblPlants"/>
        </authorList>
    </citation>
    <scope>IDENTIFICATION</scope>
</reference>
<sequence length="56" mass="6276">MLNTEETRDNAKRKRVWLGLQTSSSRNSNGLEVHPLTSSHENSKINSPAKEVSVQL</sequence>
<evidence type="ECO:0000256" key="1">
    <source>
        <dbReference type="SAM" id="MobiDB-lite"/>
    </source>
</evidence>
<organism evidence="2 3">
    <name type="scientific">Brassica oleracea var. oleracea</name>
    <dbReference type="NCBI Taxonomy" id="109376"/>
    <lineage>
        <taxon>Eukaryota</taxon>
        <taxon>Viridiplantae</taxon>
        <taxon>Streptophyta</taxon>
        <taxon>Embryophyta</taxon>
        <taxon>Tracheophyta</taxon>
        <taxon>Spermatophyta</taxon>
        <taxon>Magnoliopsida</taxon>
        <taxon>eudicotyledons</taxon>
        <taxon>Gunneridae</taxon>
        <taxon>Pentapetalae</taxon>
        <taxon>rosids</taxon>
        <taxon>malvids</taxon>
        <taxon>Brassicales</taxon>
        <taxon>Brassicaceae</taxon>
        <taxon>Brassiceae</taxon>
        <taxon>Brassica</taxon>
    </lineage>
</organism>
<keyword evidence="3" id="KW-1185">Reference proteome</keyword>
<name>A0A0D3BG80_BRAOL</name>
<dbReference type="HOGENOM" id="CLU_3017022_0_0_1"/>
<feature type="region of interest" description="Disordered" evidence="1">
    <location>
        <begin position="1"/>
        <end position="56"/>
    </location>
</feature>
<dbReference type="AlphaFoldDB" id="A0A0D3BG80"/>
<evidence type="ECO:0000313" key="2">
    <source>
        <dbReference type="EnsemblPlants" id="Bo3g111140.1"/>
    </source>
</evidence>
<proteinExistence type="predicted"/>
<protein>
    <submittedName>
        <fullName evidence="2">Uncharacterized protein</fullName>
    </submittedName>
</protein>
<dbReference type="EnsemblPlants" id="Bo3g111140.1">
    <property type="protein sequence ID" value="Bo3g111140.1"/>
    <property type="gene ID" value="Bo3g111140"/>
</dbReference>
<feature type="compositionally biased region" description="Basic and acidic residues" evidence="1">
    <location>
        <begin position="1"/>
        <end position="10"/>
    </location>
</feature>
<evidence type="ECO:0000313" key="3">
    <source>
        <dbReference type="Proteomes" id="UP000032141"/>
    </source>
</evidence>